<protein>
    <submittedName>
        <fullName evidence="2">Wsv244-like protein</fullName>
    </submittedName>
</protein>
<feature type="region of interest" description="Disordered" evidence="1">
    <location>
        <begin position="410"/>
        <end position="515"/>
    </location>
</feature>
<reference evidence="2" key="1">
    <citation type="journal article" date="2018" name="J. Virol.">
        <title>Crustacean Genome Exploration Reveals the Evolutionary Origin of White Spot Syndrome Virus.</title>
        <authorList>
            <person name="Kawato S."/>
            <person name="Shitara A."/>
            <person name="Wang Y."/>
            <person name="Nozaki R."/>
            <person name="Kondo H."/>
            <person name="Hirono I."/>
        </authorList>
    </citation>
    <scope>NUCLEOTIDE SEQUENCE</scope>
</reference>
<evidence type="ECO:0000313" key="2">
    <source>
        <dbReference type="EMBL" id="GBG35505.1"/>
    </source>
</evidence>
<name>A0A401IPG4_9VIRU</name>
<accession>A0A401IPG4</accession>
<evidence type="ECO:0000256" key="1">
    <source>
        <dbReference type="SAM" id="MobiDB-lite"/>
    </source>
</evidence>
<feature type="compositionally biased region" description="Polar residues" evidence="1">
    <location>
        <begin position="461"/>
        <end position="483"/>
    </location>
</feature>
<organism evidence="2">
    <name type="scientific">Penaeus monodon endogenous nimavirus</name>
    <dbReference type="NCBI Taxonomy" id="2133795"/>
    <lineage>
        <taxon>Viruses</taxon>
        <taxon>Viruses incertae sedis</taxon>
        <taxon>Naldaviricetes</taxon>
        <taxon>Nimaviridae</taxon>
    </lineage>
</organism>
<feature type="compositionally biased region" description="Basic residues" evidence="1">
    <location>
        <begin position="420"/>
        <end position="434"/>
    </location>
</feature>
<sequence>MAAERTLEKIRANSPSAEYVDSIKQGRGLVIPTLETVLRKASNKKKQIEKLCDILGMLSCNGMSPEKLCSGLKKATLEGNLEKATWFARELHIFINTNNFRGKSFIIMMLRVLSIGILSPRDVLCVSYIGWCLQKYHHDPTHIKPLCHAVTFLNSGLKSNVLNDLVLSAYVPESTHHTIACEMTKTFSFAEHVEKIWECLDSRDFWWCTFHASRCLEVKRGASYNFYPVKGRMHSDDYLCGWLWNVIHEKVQAKVSNSEPRYKQAVVTAFKFMHNMFKYVTEKAKLRLNDDDILATKGMYVVGALMSLYFITNDSEDMTPQPMNMSQCMEILAREYDESFEWSRDHAKDNLTLTDIERFMSDFTTNLDTCLNVPTFIFNQQHINLPPYDLEEPFKGPRLFPWTLALSASKESHPSGAKPKQQRGAHSKSNKRNYFRNPATSSSDEDERSSDCAKPRKISKAPTSSFTTSDSLPSYQGNGSSSACAGRMCKPPSSKSKMTSDSLLSYQGNSSSSACADRMCKLPSSKSEMISSIPDLNKCGQPSVSMAPKKILLKRAYSYYGQQPSMSENKWQESSSVALADIYPSSETVDRTGVLSKKQLLLTDIANIDETAYYNSSGKQRRTVVYRRVSDGTLRTFKKMTHEEATVQYFALTLKKSNILKDLKLNSLKGDYGIVFSWVNLNDVRGCLEAIEKPITVFDSGCVYRDDVGNVLSFETPLETRLSKLPSHRNLVIRSPEGQLQMLHIMIFRLILGLPIPTYSNVIIDVETNDLYSTGETSISLIDPDTFVDKIRRSEVYKDKFLIIKEENLPSWANMDFESTTVLSISSNIQEMGKACAVPNEMLLNILENLKNLSVIIKKLETYD</sequence>
<comment type="caution">
    <text evidence="2">The sequence shown here is derived from an EMBL/GenBank/DDBJ whole genome shotgun (WGS) entry which is preliminary data.</text>
</comment>
<proteinExistence type="predicted"/>
<feature type="compositionally biased region" description="Low complexity" evidence="1">
    <location>
        <begin position="500"/>
        <end position="513"/>
    </location>
</feature>
<dbReference type="EMBL" id="BFCF01000001">
    <property type="protein sequence ID" value="GBG35505.1"/>
    <property type="molecule type" value="Genomic_DNA"/>
</dbReference>